<proteinExistence type="predicted"/>
<organism evidence="1">
    <name type="scientific">Puccinia triticina (isolate 1-1 / race 1 (BBBD))</name>
    <name type="common">Brown leaf rust fungus</name>
    <dbReference type="NCBI Taxonomy" id="630390"/>
    <lineage>
        <taxon>Eukaryota</taxon>
        <taxon>Fungi</taxon>
        <taxon>Dikarya</taxon>
        <taxon>Basidiomycota</taxon>
        <taxon>Pucciniomycotina</taxon>
        <taxon>Pucciniomycetes</taxon>
        <taxon>Pucciniales</taxon>
        <taxon>Pucciniaceae</taxon>
        <taxon>Puccinia</taxon>
    </lineage>
</organism>
<gene>
    <name evidence="1" type="ORF">PTTG_30629</name>
</gene>
<feature type="non-terminal residue" evidence="1">
    <location>
        <position position="1"/>
    </location>
</feature>
<dbReference type="EMBL" id="ADAS02005215">
    <property type="protein sequence ID" value="OAV85303.1"/>
    <property type="molecule type" value="Genomic_DNA"/>
</dbReference>
<evidence type="ECO:0000313" key="3">
    <source>
        <dbReference type="Proteomes" id="UP000005240"/>
    </source>
</evidence>
<dbReference type="VEuPathDB" id="FungiDB:PTTG_30629"/>
<reference evidence="1" key="2">
    <citation type="submission" date="2016-05" db="EMBL/GenBank/DDBJ databases">
        <title>Comparative analysis highlights variable genome content of wheat rusts and divergence of the mating loci.</title>
        <authorList>
            <person name="Cuomo C.A."/>
            <person name="Bakkeren G."/>
            <person name="Szabo L."/>
            <person name="Khalil H."/>
            <person name="Joly D."/>
            <person name="Goldberg J."/>
            <person name="Young S."/>
            <person name="Zeng Q."/>
            <person name="Fellers J."/>
        </authorList>
    </citation>
    <scope>NUCLEOTIDE SEQUENCE [LARGE SCALE GENOMIC DNA]</scope>
    <source>
        <strain evidence="1">1-1 BBBD Race 1</strain>
    </source>
</reference>
<dbReference type="EnsemblFungi" id="PTTG_30629-t43_1">
    <property type="protein sequence ID" value="PTTG_30629-t43_1-p1"/>
    <property type="gene ID" value="PTTG_30629"/>
</dbReference>
<dbReference type="Proteomes" id="UP000005240">
    <property type="component" value="Unassembled WGS sequence"/>
</dbReference>
<reference evidence="1" key="1">
    <citation type="submission" date="2009-11" db="EMBL/GenBank/DDBJ databases">
        <authorList>
            <consortium name="The Broad Institute Genome Sequencing Platform"/>
            <person name="Ward D."/>
            <person name="Feldgarden M."/>
            <person name="Earl A."/>
            <person name="Young S.K."/>
            <person name="Zeng Q."/>
            <person name="Koehrsen M."/>
            <person name="Alvarado L."/>
            <person name="Berlin A."/>
            <person name="Bochicchio J."/>
            <person name="Borenstein D."/>
            <person name="Chapman S.B."/>
            <person name="Chen Z."/>
            <person name="Engels R."/>
            <person name="Freedman E."/>
            <person name="Gellesch M."/>
            <person name="Goldberg J."/>
            <person name="Griggs A."/>
            <person name="Gujja S."/>
            <person name="Heilman E."/>
            <person name="Heiman D."/>
            <person name="Hepburn T."/>
            <person name="Howarth C."/>
            <person name="Jen D."/>
            <person name="Larson L."/>
            <person name="Lewis B."/>
            <person name="Mehta T."/>
            <person name="Park D."/>
            <person name="Pearson M."/>
            <person name="Roberts A."/>
            <person name="Saif S."/>
            <person name="Shea T."/>
            <person name="Shenoy N."/>
            <person name="Sisk P."/>
            <person name="Stolte C."/>
            <person name="Sykes S."/>
            <person name="Thomson T."/>
            <person name="Walk T."/>
            <person name="White J."/>
            <person name="Yandava C."/>
            <person name="Izard J."/>
            <person name="Baranova O.V."/>
            <person name="Blanton J.M."/>
            <person name="Tanner A.C."/>
            <person name="Dewhirst F.E."/>
            <person name="Haas B."/>
            <person name="Nusbaum C."/>
            <person name="Birren B."/>
        </authorList>
    </citation>
    <scope>NUCLEOTIDE SEQUENCE [LARGE SCALE GENOMIC DNA]</scope>
    <source>
        <strain evidence="1">1-1 BBBD Race 1</strain>
    </source>
</reference>
<reference evidence="2" key="4">
    <citation type="submission" date="2025-05" db="UniProtKB">
        <authorList>
            <consortium name="EnsemblFungi"/>
        </authorList>
    </citation>
    <scope>IDENTIFICATION</scope>
    <source>
        <strain evidence="2">isolate 1-1 / race 1 (BBBD)</strain>
    </source>
</reference>
<sequence>GDALIYCSELAALTASTCLDATLATDVETIHLDHLDYDDVHVPNSAIRSTNTSTVLPTKPSHDAPLFYPNGQILVAMQMPCTSLTTSIAMAARPTLPPDQLALLPQLLGLHFIHLLHLPHLRPPPDAHR</sequence>
<evidence type="ECO:0000313" key="2">
    <source>
        <dbReference type="EnsemblFungi" id="PTTG_30629-t43_1-p1"/>
    </source>
</evidence>
<accession>A0A180G0C9</accession>
<keyword evidence="3" id="KW-1185">Reference proteome</keyword>
<protein>
    <submittedName>
        <fullName evidence="1 2">Uncharacterized protein</fullName>
    </submittedName>
</protein>
<evidence type="ECO:0000313" key="1">
    <source>
        <dbReference type="EMBL" id="OAV85303.1"/>
    </source>
</evidence>
<name>A0A180G0C9_PUCT1</name>
<dbReference type="AlphaFoldDB" id="A0A180G0C9"/>
<reference evidence="2 3" key="3">
    <citation type="journal article" date="2017" name="G3 (Bethesda)">
        <title>Comparative analysis highlights variable genome content of wheat rusts and divergence of the mating loci.</title>
        <authorList>
            <person name="Cuomo C.A."/>
            <person name="Bakkeren G."/>
            <person name="Khalil H.B."/>
            <person name="Panwar V."/>
            <person name="Joly D."/>
            <person name="Linning R."/>
            <person name="Sakthikumar S."/>
            <person name="Song X."/>
            <person name="Adiconis X."/>
            <person name="Fan L."/>
            <person name="Goldberg J.M."/>
            <person name="Levin J.Z."/>
            <person name="Young S."/>
            <person name="Zeng Q."/>
            <person name="Anikster Y."/>
            <person name="Bruce M."/>
            <person name="Wang M."/>
            <person name="Yin C."/>
            <person name="McCallum B."/>
            <person name="Szabo L.J."/>
            <person name="Hulbert S."/>
            <person name="Chen X."/>
            <person name="Fellers J.P."/>
        </authorList>
    </citation>
    <scope>NUCLEOTIDE SEQUENCE</scope>
    <source>
        <strain evidence="2">isolate 1-1 / race 1 (BBBD)</strain>
        <strain evidence="3">Isolate 1-1 / race 1 (BBBD)</strain>
    </source>
</reference>